<evidence type="ECO:0000313" key="4">
    <source>
        <dbReference type="EMBL" id="CAF3624167.1"/>
    </source>
</evidence>
<gene>
    <name evidence="1" type="ORF">GPM918_LOCUS1216</name>
    <name evidence="2" type="ORF">OVA965_LOCUS6559</name>
    <name evidence="3" type="ORF">SRO942_LOCUS1228</name>
    <name evidence="4" type="ORF">TMI583_LOCUS6553</name>
</gene>
<accession>A0A813PYY0</accession>
<evidence type="ECO:0000313" key="5">
    <source>
        <dbReference type="Proteomes" id="UP000663829"/>
    </source>
</evidence>
<evidence type="ECO:0000313" key="3">
    <source>
        <dbReference type="EMBL" id="CAF3538623.1"/>
    </source>
</evidence>
<evidence type="ECO:0000313" key="1">
    <source>
        <dbReference type="EMBL" id="CAF0757881.1"/>
    </source>
</evidence>
<dbReference type="AlphaFoldDB" id="A0A813PYY0"/>
<dbReference type="Proteomes" id="UP000682733">
    <property type="component" value="Unassembled WGS sequence"/>
</dbReference>
<evidence type="ECO:0000313" key="2">
    <source>
        <dbReference type="EMBL" id="CAF0839319.1"/>
    </source>
</evidence>
<reference evidence="1" key="1">
    <citation type="submission" date="2021-02" db="EMBL/GenBank/DDBJ databases">
        <authorList>
            <person name="Nowell W R."/>
        </authorList>
    </citation>
    <scope>NUCLEOTIDE SEQUENCE</scope>
</reference>
<dbReference type="OrthoDB" id="9976495at2759"/>
<dbReference type="Proteomes" id="UP000677228">
    <property type="component" value="Unassembled WGS sequence"/>
</dbReference>
<name>A0A813PYY0_9BILA</name>
<dbReference type="Proteomes" id="UP000663829">
    <property type="component" value="Unassembled WGS sequence"/>
</dbReference>
<dbReference type="EMBL" id="CAJNOK010001987">
    <property type="protein sequence ID" value="CAF0839319.1"/>
    <property type="molecule type" value="Genomic_DNA"/>
</dbReference>
<protein>
    <submittedName>
        <fullName evidence="1">Uncharacterized protein</fullName>
    </submittedName>
</protein>
<proteinExistence type="predicted"/>
<dbReference type="Proteomes" id="UP000681722">
    <property type="component" value="Unassembled WGS sequence"/>
</dbReference>
<sequence>MSKIAFFIPYHTGYAHSNLVEAFASYSSDVHVFIYNWNPQKKMIQDYFRTTNKNIFVHDFNLDTLFTQVSLTTIPVVIILTASLNYLFGKIQLKIFNLIKNNVSSIIDIYAVGHCMFGCQSCAYEHTHRLPITFTNYMLTKNERKEDSDKSNQILICPSYSFEQAQTSLLSNNVIVDYIISFQFPYTIKFHPLTYDCWYDNNKEHPFLSLTELEKQNTERLIQSSSAKIIPINEKNTLKLIELADLIICDSNSSIPFETLYFQNKFIFVYETYQYPISNNNDKNFQTYFHVFHHRYELETLIEQYLNKTLECKTMNSREYFLSKYDTPDGNEIEKLARIRKWDTVNPKTNDTNISVDDIKLQLKGQFDSTPTGMYALGEYTLAEVLHSFTIDDEFKSLLQNSEQL</sequence>
<comment type="caution">
    <text evidence="1">The sequence shown here is derived from an EMBL/GenBank/DDBJ whole genome shotgun (WGS) entry which is preliminary data.</text>
</comment>
<dbReference type="EMBL" id="CAJOBA010001986">
    <property type="protein sequence ID" value="CAF3624167.1"/>
    <property type="molecule type" value="Genomic_DNA"/>
</dbReference>
<dbReference type="EMBL" id="CAJOBC010000110">
    <property type="protein sequence ID" value="CAF3538623.1"/>
    <property type="molecule type" value="Genomic_DNA"/>
</dbReference>
<organism evidence="1 5">
    <name type="scientific">Didymodactylos carnosus</name>
    <dbReference type="NCBI Taxonomy" id="1234261"/>
    <lineage>
        <taxon>Eukaryota</taxon>
        <taxon>Metazoa</taxon>
        <taxon>Spiralia</taxon>
        <taxon>Gnathifera</taxon>
        <taxon>Rotifera</taxon>
        <taxon>Eurotatoria</taxon>
        <taxon>Bdelloidea</taxon>
        <taxon>Philodinida</taxon>
        <taxon>Philodinidae</taxon>
        <taxon>Didymodactylos</taxon>
    </lineage>
</organism>
<dbReference type="EMBL" id="CAJNOQ010000109">
    <property type="protein sequence ID" value="CAF0757881.1"/>
    <property type="molecule type" value="Genomic_DNA"/>
</dbReference>
<keyword evidence="5" id="KW-1185">Reference proteome</keyword>